<evidence type="ECO:0008006" key="4">
    <source>
        <dbReference type="Google" id="ProtNLM"/>
    </source>
</evidence>
<keyword evidence="1" id="KW-0812">Transmembrane</keyword>
<reference evidence="3" key="1">
    <citation type="journal article" date="2019" name="Int. J. Syst. Evol. Microbiol.">
        <title>The Global Catalogue of Microorganisms (GCM) 10K type strain sequencing project: providing services to taxonomists for standard genome sequencing and annotation.</title>
        <authorList>
            <consortium name="The Broad Institute Genomics Platform"/>
            <consortium name="The Broad Institute Genome Sequencing Center for Infectious Disease"/>
            <person name="Wu L."/>
            <person name="Ma J."/>
        </authorList>
    </citation>
    <scope>NUCLEOTIDE SEQUENCE [LARGE SCALE GENOMIC DNA]</scope>
    <source>
        <strain evidence="3">JCM 16546</strain>
    </source>
</reference>
<dbReference type="EMBL" id="BAAAYV010000012">
    <property type="protein sequence ID" value="GAA3662314.1"/>
    <property type="molecule type" value="Genomic_DNA"/>
</dbReference>
<dbReference type="InterPro" id="IPR043128">
    <property type="entry name" value="Rev_trsase/Diguanyl_cyclase"/>
</dbReference>
<evidence type="ECO:0000313" key="2">
    <source>
        <dbReference type="EMBL" id="GAA3662314.1"/>
    </source>
</evidence>
<keyword evidence="1" id="KW-0472">Membrane</keyword>
<dbReference type="SUPFAM" id="SSF55073">
    <property type="entry name" value="Nucleotide cyclase"/>
    <property type="match status" value="1"/>
</dbReference>
<evidence type="ECO:0000313" key="3">
    <source>
        <dbReference type="Proteomes" id="UP001410795"/>
    </source>
</evidence>
<dbReference type="InterPro" id="IPR029787">
    <property type="entry name" value="Nucleotide_cyclase"/>
</dbReference>
<sequence length="390" mass="40257">MSAFDLFTLSFATAVVVITAGIVFLLDTVVRRGSASGRYWAASFLAGILVTFCYVAWAVDRDLWIAVATGNAAFVTQMGLMWLGCRVYNGRLGAVPRAAVALAALVTFGAAIVQRDVGDWAGAAAMFVGIGAFAALGAVETRRDALRAVFAAWGLTFALGAAAAYYAARTVVFLTGGPQSHLFAEWFSTGTTSIVTITLTIVAVVSTSVLRVASVTSPQIPGARPGPGERLLPSEVFLPLLDDVATRGERGTAPLTLIAVRVEGVSEIGAAFGQGAAERIEARWRDSLHRAAPFHAAVGAIDDATVGIALPAPTADEVASVANTVRQRLIDDLIALDGSVLPAIGVGFALAREHGYAATTLVDAARQAAMDSAGSSGMPVTAAPPDVTRP</sequence>
<keyword evidence="1" id="KW-1133">Transmembrane helix</keyword>
<feature type="transmembrane region" description="Helical" evidence="1">
    <location>
        <begin position="120"/>
        <end position="139"/>
    </location>
</feature>
<evidence type="ECO:0000256" key="1">
    <source>
        <dbReference type="SAM" id="Phobius"/>
    </source>
</evidence>
<feature type="transmembrane region" description="Helical" evidence="1">
    <location>
        <begin position="63"/>
        <end position="83"/>
    </location>
</feature>
<feature type="transmembrane region" description="Helical" evidence="1">
    <location>
        <begin position="95"/>
        <end position="114"/>
    </location>
</feature>
<proteinExistence type="predicted"/>
<feature type="transmembrane region" description="Helical" evidence="1">
    <location>
        <begin position="146"/>
        <end position="166"/>
    </location>
</feature>
<dbReference type="RefSeq" id="WP_221859369.1">
    <property type="nucleotide sequence ID" value="NZ_BAAAYV010000012.1"/>
</dbReference>
<feature type="transmembrane region" description="Helical" evidence="1">
    <location>
        <begin position="6"/>
        <end position="26"/>
    </location>
</feature>
<feature type="transmembrane region" description="Helical" evidence="1">
    <location>
        <begin position="38"/>
        <end position="57"/>
    </location>
</feature>
<keyword evidence="3" id="KW-1185">Reference proteome</keyword>
<accession>A0ABP7BLG2</accession>
<comment type="caution">
    <text evidence="2">The sequence shown here is derived from an EMBL/GenBank/DDBJ whole genome shotgun (WGS) entry which is preliminary data.</text>
</comment>
<gene>
    <name evidence="2" type="ORF">GCM10022202_24730</name>
</gene>
<name>A0ABP7BLG2_9MICO</name>
<protein>
    <recommendedName>
        <fullName evidence="4">GGDEF domain-containing protein</fullName>
    </recommendedName>
</protein>
<feature type="transmembrane region" description="Helical" evidence="1">
    <location>
        <begin position="186"/>
        <end position="210"/>
    </location>
</feature>
<dbReference type="Gene3D" id="3.30.70.270">
    <property type="match status" value="1"/>
</dbReference>
<dbReference type="Proteomes" id="UP001410795">
    <property type="component" value="Unassembled WGS sequence"/>
</dbReference>
<organism evidence="2 3">
    <name type="scientific">Microbacterium marinilacus</name>
    <dbReference type="NCBI Taxonomy" id="415209"/>
    <lineage>
        <taxon>Bacteria</taxon>
        <taxon>Bacillati</taxon>
        <taxon>Actinomycetota</taxon>
        <taxon>Actinomycetes</taxon>
        <taxon>Micrococcales</taxon>
        <taxon>Microbacteriaceae</taxon>
        <taxon>Microbacterium</taxon>
    </lineage>
</organism>